<dbReference type="SUPFAM" id="SSF53223">
    <property type="entry name" value="Aminoacid dehydrogenase-like, N-terminal domain"/>
    <property type="match status" value="1"/>
</dbReference>
<name>A0A9Q1L6E8_9SOLA</name>
<dbReference type="FunFam" id="3.40.50.10380:FF:000002">
    <property type="entry name" value="Malic enzyme"/>
    <property type="match status" value="1"/>
</dbReference>
<dbReference type="PIRSF" id="PIRSF000106">
    <property type="entry name" value="ME"/>
    <property type="match status" value="1"/>
</dbReference>
<dbReference type="InterPro" id="IPR012302">
    <property type="entry name" value="Malic_NAD-bd"/>
</dbReference>
<dbReference type="SUPFAM" id="SSF51735">
    <property type="entry name" value="NAD(P)-binding Rossmann-fold domains"/>
    <property type="match status" value="1"/>
</dbReference>
<feature type="region of interest" description="Disordered" evidence="14">
    <location>
        <begin position="1"/>
        <end position="25"/>
    </location>
</feature>
<dbReference type="Proteomes" id="UP001152561">
    <property type="component" value="Unassembled WGS sequence"/>
</dbReference>
<dbReference type="GO" id="GO:0051287">
    <property type="term" value="F:NAD binding"/>
    <property type="evidence" value="ECO:0007669"/>
    <property type="project" value="InterPro"/>
</dbReference>
<dbReference type="InterPro" id="IPR046346">
    <property type="entry name" value="Aminoacid_DH-like_N_sf"/>
</dbReference>
<feature type="domain" description="Malic enzyme NAD-binding" evidence="15">
    <location>
        <begin position="303"/>
        <end position="556"/>
    </location>
</feature>
<dbReference type="InterPro" id="IPR036291">
    <property type="entry name" value="NAD(P)-bd_dom_sf"/>
</dbReference>
<dbReference type="AlphaFoldDB" id="A0A9Q1L6E8"/>
<protein>
    <recommendedName>
        <fullName evidence="13">Malic enzyme</fullName>
    </recommendedName>
</protein>
<dbReference type="PROSITE" id="PS00331">
    <property type="entry name" value="MALIC_ENZYMES"/>
    <property type="match status" value="1"/>
</dbReference>
<feature type="binding site" evidence="11">
    <location>
        <position position="487"/>
    </location>
    <ligand>
        <name>(S)-malate</name>
        <dbReference type="ChEBI" id="CHEBI:15589"/>
    </ligand>
</feature>
<feature type="binding site" evidence="12">
    <location>
        <position position="302"/>
    </location>
    <ligand>
        <name>a divalent metal cation</name>
        <dbReference type="ChEBI" id="CHEBI:60240"/>
    </ligand>
</feature>
<dbReference type="GO" id="GO:0046872">
    <property type="term" value="F:metal ion binding"/>
    <property type="evidence" value="ECO:0007669"/>
    <property type="project" value="UniProtKB-KW"/>
</dbReference>
<evidence type="ECO:0000256" key="6">
    <source>
        <dbReference type="ARBA" id="ARBA00023027"/>
    </source>
</evidence>
<comment type="caution">
    <text evidence="17">The sequence shown here is derived from an EMBL/GenBank/DDBJ whole genome shotgun (WGS) entry which is preliminary data.</text>
</comment>
<evidence type="ECO:0000256" key="3">
    <source>
        <dbReference type="ARBA" id="ARBA00022723"/>
    </source>
</evidence>
<dbReference type="InterPro" id="IPR012301">
    <property type="entry name" value="Malic_N_dom"/>
</dbReference>
<keyword evidence="18" id="KW-1185">Reference proteome</keyword>
<dbReference type="GO" id="GO:0009507">
    <property type="term" value="C:chloroplast"/>
    <property type="evidence" value="ECO:0007669"/>
    <property type="project" value="TreeGrafter"/>
</dbReference>
<evidence type="ECO:0000256" key="1">
    <source>
        <dbReference type="ARBA" id="ARBA00001936"/>
    </source>
</evidence>
<dbReference type="InterPro" id="IPR001891">
    <property type="entry name" value="Malic_OxRdtase"/>
</dbReference>
<dbReference type="PANTHER" id="PTHR23406">
    <property type="entry name" value="MALIC ENZYME-RELATED"/>
    <property type="match status" value="1"/>
</dbReference>
<comment type="cofactor">
    <cofactor evidence="12">
        <name>Mg(2+)</name>
        <dbReference type="ChEBI" id="CHEBI:18420"/>
    </cofactor>
    <cofactor evidence="12">
        <name>Mn(2+)</name>
        <dbReference type="ChEBI" id="CHEBI:29035"/>
    </cofactor>
    <text evidence="12">Divalent metal cations. Prefers magnesium or manganese.</text>
</comment>
<comment type="cofactor">
    <cofactor evidence="1">
        <name>Mn(2+)</name>
        <dbReference type="ChEBI" id="CHEBI:29035"/>
    </cofactor>
</comment>
<feature type="binding site" evidence="11">
    <location>
        <position position="188"/>
    </location>
    <ligand>
        <name>(S)-malate</name>
        <dbReference type="ChEBI" id="CHEBI:15589"/>
    </ligand>
</feature>
<dbReference type="NCBIfam" id="NF010052">
    <property type="entry name" value="PRK13529.1"/>
    <property type="match status" value="1"/>
</dbReference>
<evidence type="ECO:0000256" key="8">
    <source>
        <dbReference type="ARBA" id="ARBA00051384"/>
    </source>
</evidence>
<comment type="catalytic activity">
    <reaction evidence="7">
        <text>(S)-malate + NADP(+) = pyruvate + CO2 + NADPH</text>
        <dbReference type="Rhea" id="RHEA:18253"/>
        <dbReference type="ChEBI" id="CHEBI:15361"/>
        <dbReference type="ChEBI" id="CHEBI:15589"/>
        <dbReference type="ChEBI" id="CHEBI:16526"/>
        <dbReference type="ChEBI" id="CHEBI:57783"/>
        <dbReference type="ChEBI" id="CHEBI:58349"/>
        <dbReference type="EC" id="1.1.1.40"/>
    </reaction>
</comment>
<evidence type="ECO:0000256" key="10">
    <source>
        <dbReference type="PIRSR" id="PIRSR000106-1"/>
    </source>
</evidence>
<dbReference type="PANTHER" id="PTHR23406:SF77">
    <property type="entry name" value="MALIC ENZYME"/>
    <property type="match status" value="1"/>
</dbReference>
<comment type="function">
    <text evidence="9">The chloroplastic ME isoform decarboxylates malate shuttled from neighboring mesophyll cells. The CO(2) released is then refixed by ribulose-bisphosphate carboxylase. This pathway eliminates the photorespiratory loss of CO(2) that occurs in most plants.</text>
</comment>
<dbReference type="Gene3D" id="3.40.50.720">
    <property type="entry name" value="NAD(P)-binding Rossmann-like Domain"/>
    <property type="match status" value="1"/>
</dbReference>
<evidence type="ECO:0000256" key="13">
    <source>
        <dbReference type="RuleBase" id="RU003426"/>
    </source>
</evidence>
<dbReference type="SMART" id="SM00919">
    <property type="entry name" value="Malic_M"/>
    <property type="match status" value="1"/>
</dbReference>
<evidence type="ECO:0000256" key="11">
    <source>
        <dbReference type="PIRSR" id="PIRSR000106-2"/>
    </source>
</evidence>
<dbReference type="InterPro" id="IPR015884">
    <property type="entry name" value="Malic_enzyme_CS"/>
</dbReference>
<dbReference type="OrthoDB" id="5365701at2759"/>
<dbReference type="SMART" id="SM01274">
    <property type="entry name" value="malic"/>
    <property type="match status" value="1"/>
</dbReference>
<proteinExistence type="inferred from homology"/>
<dbReference type="FunFam" id="3.40.50.720:FF:000067">
    <property type="entry name" value="Malic enzyme"/>
    <property type="match status" value="1"/>
</dbReference>
<dbReference type="EMBL" id="JAJAGQ010000023">
    <property type="protein sequence ID" value="KAJ8528265.1"/>
    <property type="molecule type" value="Genomic_DNA"/>
</dbReference>
<organism evidence="17 18">
    <name type="scientific">Anisodus acutangulus</name>
    <dbReference type="NCBI Taxonomy" id="402998"/>
    <lineage>
        <taxon>Eukaryota</taxon>
        <taxon>Viridiplantae</taxon>
        <taxon>Streptophyta</taxon>
        <taxon>Embryophyta</taxon>
        <taxon>Tracheophyta</taxon>
        <taxon>Spermatophyta</taxon>
        <taxon>Magnoliopsida</taxon>
        <taxon>eudicotyledons</taxon>
        <taxon>Gunneridae</taxon>
        <taxon>Pentapetalae</taxon>
        <taxon>asterids</taxon>
        <taxon>lamiids</taxon>
        <taxon>Solanales</taxon>
        <taxon>Solanaceae</taxon>
        <taxon>Solanoideae</taxon>
        <taxon>Hyoscyameae</taxon>
        <taxon>Anisodus</taxon>
    </lineage>
</organism>
<evidence type="ECO:0000256" key="14">
    <source>
        <dbReference type="SAM" id="MobiDB-lite"/>
    </source>
</evidence>
<accession>A0A9Q1L6E8</accession>
<dbReference type="InterPro" id="IPR037062">
    <property type="entry name" value="Malic_N_dom_sf"/>
</dbReference>
<feature type="active site" description="Proton donor" evidence="10">
    <location>
        <position position="135"/>
    </location>
</feature>
<feature type="binding site" evidence="12">
    <location>
        <position position="279"/>
    </location>
    <ligand>
        <name>a divalent metal cation</name>
        <dbReference type="ChEBI" id="CHEBI:60240"/>
    </ligand>
</feature>
<keyword evidence="6" id="KW-0520">NAD</keyword>
<dbReference type="Pfam" id="PF00390">
    <property type="entry name" value="malic"/>
    <property type="match status" value="1"/>
</dbReference>
<dbReference type="Gene3D" id="3.40.50.10380">
    <property type="entry name" value="Malic enzyme, N-terminal domain"/>
    <property type="match status" value="1"/>
</dbReference>
<keyword evidence="3 12" id="KW-0479">Metal-binding</keyword>
<keyword evidence="5 13" id="KW-0560">Oxidoreductase</keyword>
<reference evidence="18" key="1">
    <citation type="journal article" date="2023" name="Proc. Natl. Acad. Sci. U.S.A.">
        <title>Genomic and structural basis for evolution of tropane alkaloid biosynthesis.</title>
        <authorList>
            <person name="Wanga Y.-J."/>
            <person name="Taina T."/>
            <person name="Yua J.-Y."/>
            <person name="Lia J."/>
            <person name="Xua B."/>
            <person name="Chenc J."/>
            <person name="D'Auriad J.C."/>
            <person name="Huanga J.-P."/>
            <person name="Huanga S.-X."/>
        </authorList>
    </citation>
    <scope>NUCLEOTIDE SEQUENCE [LARGE SCALE GENOMIC DNA]</scope>
    <source>
        <strain evidence="18">cv. KIB-2019</strain>
    </source>
</reference>
<evidence type="ECO:0000256" key="2">
    <source>
        <dbReference type="ARBA" id="ARBA00008785"/>
    </source>
</evidence>
<evidence type="ECO:0000256" key="4">
    <source>
        <dbReference type="ARBA" id="ARBA00022857"/>
    </source>
</evidence>
<evidence type="ECO:0000256" key="5">
    <source>
        <dbReference type="ARBA" id="ARBA00023002"/>
    </source>
</evidence>
<feature type="binding site" evidence="11">
    <location>
        <position position="443"/>
    </location>
    <ligand>
        <name>(S)-malate</name>
        <dbReference type="ChEBI" id="CHEBI:15589"/>
    </ligand>
</feature>
<dbReference type="Pfam" id="PF03949">
    <property type="entry name" value="Malic_M"/>
    <property type="match status" value="1"/>
</dbReference>
<evidence type="ECO:0000259" key="16">
    <source>
        <dbReference type="SMART" id="SM01274"/>
    </source>
</evidence>
<comment type="similarity">
    <text evidence="2 13">Belongs to the malic enzymes family.</text>
</comment>
<evidence type="ECO:0000256" key="7">
    <source>
        <dbReference type="ARBA" id="ARBA00050924"/>
    </source>
</evidence>
<gene>
    <name evidence="17" type="ORF">K7X08_021957</name>
</gene>
<comment type="catalytic activity">
    <reaction evidence="8">
        <text>oxaloacetate + H(+) = pyruvate + CO2</text>
        <dbReference type="Rhea" id="RHEA:15641"/>
        <dbReference type="ChEBI" id="CHEBI:15361"/>
        <dbReference type="ChEBI" id="CHEBI:15378"/>
        <dbReference type="ChEBI" id="CHEBI:16452"/>
        <dbReference type="ChEBI" id="CHEBI:16526"/>
        <dbReference type="EC" id="1.1.1.40"/>
    </reaction>
</comment>
<dbReference type="GO" id="GO:0004473">
    <property type="term" value="F:malate dehydrogenase (decarboxylating) (NADP+) activity"/>
    <property type="evidence" value="ECO:0007669"/>
    <property type="project" value="UniProtKB-EC"/>
</dbReference>
<dbReference type="PRINTS" id="PR00072">
    <property type="entry name" value="MALOXRDTASE"/>
</dbReference>
<feature type="active site" description="Proton acceptor" evidence="10">
    <location>
        <position position="206"/>
    </location>
</feature>
<dbReference type="CDD" id="cd05312">
    <property type="entry name" value="NAD_bind_1_malic_enz"/>
    <property type="match status" value="1"/>
</dbReference>
<dbReference type="GO" id="GO:0006108">
    <property type="term" value="P:malate metabolic process"/>
    <property type="evidence" value="ECO:0007669"/>
    <property type="project" value="UniProtKB-ARBA"/>
</dbReference>
<feature type="domain" description="Malic enzyme N-terminal" evidence="16">
    <location>
        <begin position="112"/>
        <end position="293"/>
    </location>
</feature>
<evidence type="ECO:0000256" key="9">
    <source>
        <dbReference type="ARBA" id="ARBA00053970"/>
    </source>
</evidence>
<evidence type="ECO:0000256" key="12">
    <source>
        <dbReference type="PIRSR" id="PIRSR000106-3"/>
    </source>
</evidence>
<evidence type="ECO:0000259" key="15">
    <source>
        <dbReference type="SMART" id="SM00919"/>
    </source>
</evidence>
<evidence type="ECO:0000313" key="18">
    <source>
        <dbReference type="Proteomes" id="UP001152561"/>
    </source>
</evidence>
<feature type="binding site" evidence="12">
    <location>
        <position position="278"/>
    </location>
    <ligand>
        <name>a divalent metal cation</name>
        <dbReference type="ChEBI" id="CHEBI:60240"/>
    </ligand>
</feature>
<sequence length="587" mass="64929">MEKSTRSDSVLDMSPTSTVGGGVEDIYGEDRATEDQFITPWTFAVSSGYNLLRDPRYNKGLAFTEKERDVHYLRGLLPPAIASQELQEKRLMQSLRQFEVPLNKYVALMELEERNKRLFYKLLIDNVEELLPIVYTPTVGEACQKYGSIFRRPQGLYLSLKEKGRILEVLKNWPERKIQVIVVTDGERILGLGDLGCQGMGIPVGKLALYTALGGVRPSACLPITIDVGTNNEQLLKDEFYIGLRQKRATGKEYFDFLDEFMTAVKQNYGEKVLVQYEDFANHNAFELLAKYGTKYLVFNDDIQGTAAVVLAGLVASLKLLGGSLADHTFLFFGAGEAGTGIAELIALAISKEINAPVEEARKNIWLVDSKGLIVSARKESLQAHKKPWAHEHEPVNDLLDAVKAIKPTALIGTSGVGRTFTKEVVEAMASINKKPLIMALSNPTTQSECTAEEAYAWSEGQAIFTSGSPFPPVEYNNILHIPSQANNCYIFPGFGFGLVMCGALRVHNDMLLAASEALAAQVTEEHYAKGMIYPPFANIRKISAHIAATVAAKAYQLGVATRLPQPADLVKYAESCMYTPNYRNYR</sequence>
<keyword evidence="4" id="KW-0521">NADP</keyword>
<evidence type="ECO:0000313" key="17">
    <source>
        <dbReference type="EMBL" id="KAJ8528265.1"/>
    </source>
</evidence>